<feature type="domain" description="Heavy metal binding" evidence="6">
    <location>
        <begin position="360"/>
        <end position="387"/>
    </location>
</feature>
<evidence type="ECO:0000256" key="2">
    <source>
        <dbReference type="ARBA" id="ARBA00022448"/>
    </source>
</evidence>
<dbReference type="GO" id="GO:0060003">
    <property type="term" value="P:copper ion export"/>
    <property type="evidence" value="ECO:0007669"/>
    <property type="project" value="TreeGrafter"/>
</dbReference>
<evidence type="ECO:0000259" key="7">
    <source>
        <dbReference type="Pfam" id="PF25919"/>
    </source>
</evidence>
<evidence type="ECO:0000259" key="8">
    <source>
        <dbReference type="Pfam" id="PF25954"/>
    </source>
</evidence>
<dbReference type="AlphaFoldDB" id="A0A8J7VWJ6"/>
<dbReference type="GO" id="GO:0046914">
    <property type="term" value="F:transition metal ion binding"/>
    <property type="evidence" value="ECO:0007669"/>
    <property type="project" value="TreeGrafter"/>
</dbReference>
<dbReference type="EMBL" id="JAGQFT010000274">
    <property type="protein sequence ID" value="MBR0564244.1"/>
    <property type="molecule type" value="Genomic_DNA"/>
</dbReference>
<dbReference type="FunFam" id="2.40.30.170:FF:000010">
    <property type="entry name" value="Efflux RND transporter periplasmic adaptor subunit"/>
    <property type="match status" value="1"/>
</dbReference>
<dbReference type="Pfam" id="PF25919">
    <property type="entry name" value="BSH_CusB"/>
    <property type="match status" value="1"/>
</dbReference>
<keyword evidence="2" id="KW-0813">Transport</keyword>
<dbReference type="PANTHER" id="PTHR30097:SF15">
    <property type="entry name" value="CATION EFFLUX SYSTEM PROTEIN CUSB"/>
    <property type="match status" value="1"/>
</dbReference>
<organism evidence="10">
    <name type="scientific">Coralloluteibacterium stylophorae</name>
    <dbReference type="NCBI Taxonomy" id="1776034"/>
    <lineage>
        <taxon>Bacteria</taxon>
        <taxon>Pseudomonadati</taxon>
        <taxon>Pseudomonadota</taxon>
        <taxon>Gammaproteobacteria</taxon>
        <taxon>Lysobacterales</taxon>
        <taxon>Lysobacteraceae</taxon>
        <taxon>Coralloluteibacterium</taxon>
    </lineage>
</organism>
<dbReference type="GO" id="GO:0016020">
    <property type="term" value="C:membrane"/>
    <property type="evidence" value="ECO:0007669"/>
    <property type="project" value="InterPro"/>
</dbReference>
<sequence length="404" mass="42304">MQLVPKYADEATGTGILIAPGVRQNLGIRTVEVERGRLPGAISVPGTIGWDLRLEEVMSARVDAIIERVFVKAPYERVQAGQPLAGILAPAWSTALAEAQALRNADSAAAQALQSAAQERLRVLGLPASVRSNDGRIVLSAPVDGVVSEIAAREGATAAAGTLLFRVNGTDTVWLEAAIPQAGVGAIAPGTPVEARVSTLPGKVFEGRVETLLPQIEAGSRTQQARIVLENPEGLLTPGMFAQVTLDPEGGEAHVLVPADAVIGGGTQTRVIVMTREGRFQPVAVQTGRSGGGMTEILSGLEGGERVVASGQFLIDSEASLSGALDRLNADAPEGQPTGTMPGMDGASTAEPQGKREVLYWYDPMRPEEHFDKPGKSPFMDMQLVPKYADEAPEETGEGTEPTP</sequence>
<dbReference type="Proteomes" id="UP000675747">
    <property type="component" value="Unassembled WGS sequence"/>
</dbReference>
<dbReference type="Gene3D" id="2.40.420.20">
    <property type="match status" value="1"/>
</dbReference>
<dbReference type="InterPro" id="IPR058790">
    <property type="entry name" value="BSH_CusB"/>
</dbReference>
<name>A0A8J7VWJ6_9GAMM</name>
<dbReference type="Pfam" id="PF19335">
    <property type="entry name" value="HMBD"/>
    <property type="match status" value="1"/>
</dbReference>
<feature type="region of interest" description="Disordered" evidence="5">
    <location>
        <begin position="330"/>
        <end position="352"/>
    </location>
</feature>
<feature type="domain" description="CusB-like beta-barrel" evidence="8">
    <location>
        <begin position="172"/>
        <end position="249"/>
    </location>
</feature>
<evidence type="ECO:0000313" key="11">
    <source>
        <dbReference type="EMBL" id="MBS7457903.1"/>
    </source>
</evidence>
<accession>A0A8J7VWJ6</accession>
<protein>
    <submittedName>
        <fullName evidence="10">Efflux RND transporter periplasmic adaptor subunit</fullName>
    </submittedName>
</protein>
<evidence type="ECO:0000313" key="12">
    <source>
        <dbReference type="Proteomes" id="UP000675747"/>
    </source>
</evidence>
<dbReference type="InterPro" id="IPR058792">
    <property type="entry name" value="Beta-barrel_RND_2"/>
</dbReference>
<dbReference type="GO" id="GO:0030288">
    <property type="term" value="C:outer membrane-bounded periplasmic space"/>
    <property type="evidence" value="ECO:0007669"/>
    <property type="project" value="TreeGrafter"/>
</dbReference>
<dbReference type="SUPFAM" id="SSF111369">
    <property type="entry name" value="HlyD-like secretion proteins"/>
    <property type="match status" value="1"/>
</dbReference>
<evidence type="ECO:0000313" key="10">
    <source>
        <dbReference type="EMBL" id="MBR0564244.1"/>
    </source>
</evidence>
<evidence type="ECO:0000259" key="6">
    <source>
        <dbReference type="Pfam" id="PF19335"/>
    </source>
</evidence>
<evidence type="ECO:0000256" key="3">
    <source>
        <dbReference type="ARBA" id="ARBA00022729"/>
    </source>
</evidence>
<feature type="domain" description="CzcB-like C-terminal circularly permuted SH3-like" evidence="9">
    <location>
        <begin position="255"/>
        <end position="315"/>
    </location>
</feature>
<evidence type="ECO:0000256" key="1">
    <source>
        <dbReference type="ARBA" id="ARBA00009477"/>
    </source>
</evidence>
<feature type="domain" description="CusB-like barrel-sandwich hybrid" evidence="7">
    <location>
        <begin position="57"/>
        <end position="168"/>
    </location>
</feature>
<dbReference type="Gene3D" id="2.40.30.170">
    <property type="match status" value="1"/>
</dbReference>
<comment type="similarity">
    <text evidence="1">Belongs to the membrane fusion protein (MFP) (TC 8.A.1) family.</text>
</comment>
<dbReference type="NCBIfam" id="TIGR01730">
    <property type="entry name" value="RND_mfp"/>
    <property type="match status" value="1"/>
</dbReference>
<gene>
    <name evidence="11" type="ORF">KB893_012255</name>
    <name evidence="10" type="ORF">KB893_17320</name>
</gene>
<evidence type="ECO:0000259" key="9">
    <source>
        <dbReference type="Pfam" id="PF25975"/>
    </source>
</evidence>
<keyword evidence="12" id="KW-1185">Reference proteome</keyword>
<reference evidence="11 12" key="1">
    <citation type="journal article" date="2021" name="Microbiol. Resour. Announc.">
        <title>Draft Genome Sequence of Coralloluteibacterium stylophorae LMG 29479T.</title>
        <authorList>
            <person name="Karlyshev A.V."/>
            <person name="Kudryashova E.B."/>
            <person name="Ariskina E.V."/>
            <person name="Conroy A.P."/>
            <person name="Abidueva E.Y."/>
        </authorList>
    </citation>
    <scope>NUCLEOTIDE SEQUENCE [LARGE SCALE GENOMIC DNA]</scope>
    <source>
        <strain evidence="11 12">LMG 29479</strain>
    </source>
</reference>
<evidence type="ECO:0000256" key="5">
    <source>
        <dbReference type="SAM" id="MobiDB-lite"/>
    </source>
</evidence>
<dbReference type="Pfam" id="PF25954">
    <property type="entry name" value="Beta-barrel_RND_2"/>
    <property type="match status" value="1"/>
</dbReference>
<dbReference type="InterPro" id="IPR045800">
    <property type="entry name" value="HMBD"/>
</dbReference>
<comment type="caution">
    <text evidence="10">The sequence shown here is derived from an EMBL/GenBank/DDBJ whole genome shotgun (WGS) entry which is preliminary data.</text>
</comment>
<dbReference type="InterPro" id="IPR051909">
    <property type="entry name" value="MFP_Cation_Efflux"/>
</dbReference>
<dbReference type="InterPro" id="IPR058649">
    <property type="entry name" value="CzcB_C"/>
</dbReference>
<dbReference type="InterPro" id="IPR006143">
    <property type="entry name" value="RND_pump_MFP"/>
</dbReference>
<dbReference type="FunFam" id="2.40.420.20:FF:000003">
    <property type="entry name" value="Cation efflux system protein cusB"/>
    <property type="match status" value="1"/>
</dbReference>
<dbReference type="PANTHER" id="PTHR30097">
    <property type="entry name" value="CATION EFFLUX SYSTEM PROTEIN CUSB"/>
    <property type="match status" value="1"/>
</dbReference>
<dbReference type="GO" id="GO:0015679">
    <property type="term" value="P:plasma membrane copper ion transport"/>
    <property type="evidence" value="ECO:0007669"/>
    <property type="project" value="TreeGrafter"/>
</dbReference>
<reference evidence="10" key="2">
    <citation type="submission" date="2021-04" db="EMBL/GenBank/DDBJ databases">
        <authorList>
            <person name="Karlyshev A.V."/>
        </authorList>
    </citation>
    <scope>NUCLEOTIDE SEQUENCE</scope>
    <source>
        <strain evidence="10">LMG 29479</strain>
    </source>
</reference>
<proteinExistence type="inferred from homology"/>
<keyword evidence="4" id="KW-0406">Ion transport</keyword>
<dbReference type="GO" id="GO:0022857">
    <property type="term" value="F:transmembrane transporter activity"/>
    <property type="evidence" value="ECO:0007669"/>
    <property type="project" value="InterPro"/>
</dbReference>
<evidence type="ECO:0000256" key="4">
    <source>
        <dbReference type="ARBA" id="ARBA00023065"/>
    </source>
</evidence>
<dbReference type="Pfam" id="PF25975">
    <property type="entry name" value="CzcB_C"/>
    <property type="match status" value="1"/>
</dbReference>
<dbReference type="EMBL" id="JAGQFT020000008">
    <property type="protein sequence ID" value="MBS7457903.1"/>
    <property type="molecule type" value="Genomic_DNA"/>
</dbReference>
<keyword evidence="3" id="KW-0732">Signal</keyword>